<accession>A0ACB8DD38</accession>
<evidence type="ECO:0000313" key="1">
    <source>
        <dbReference type="EMBL" id="KAH7965898.1"/>
    </source>
</evidence>
<keyword evidence="2" id="KW-1185">Reference proteome</keyword>
<name>A0ACB8DD38_DERSI</name>
<proteinExistence type="predicted"/>
<dbReference type="Proteomes" id="UP000821865">
    <property type="component" value="Chromosome 2"/>
</dbReference>
<dbReference type="EMBL" id="CM023471">
    <property type="protein sequence ID" value="KAH7965898.1"/>
    <property type="molecule type" value="Genomic_DNA"/>
</dbReference>
<evidence type="ECO:0000313" key="2">
    <source>
        <dbReference type="Proteomes" id="UP000821865"/>
    </source>
</evidence>
<protein>
    <submittedName>
        <fullName evidence="1">Uncharacterized protein</fullName>
    </submittedName>
</protein>
<sequence>MPFRLAILADSTFMLAVRGPLSVGGLLPPPPCPFPFLRETLEISAVAIRWRNALERCAPKSKAGSSSFYEKRYYEGIFKDSMNRDQDHIWFLETSYKRKLGPREACSIESACRNNGDYTVHLLSTGNISSSDCPYHRLLSKFPNFRSAGLNVSLELAGTPLEPLHAIGGALHESPYKVEHLSDFLRYVVLWKHGGVYLDTDVIVMKSLKGIRNSVFYQSAHVSDRLANGILFFDEQHPVLGALIDECARVYKPRLWTICGPSLMSRLPSDAEFSRLVKFNNESAFFVVPWQKWHDLFDPRKAPAVLRATNASYGVHFWNKFSKKTRVVPGSGCAMEVLARYHCPDSYRVAFSEGYF</sequence>
<reference evidence="1" key="1">
    <citation type="submission" date="2020-05" db="EMBL/GenBank/DDBJ databases">
        <title>Large-scale comparative analyses of tick genomes elucidate their genetic diversity and vector capacities.</title>
        <authorList>
            <person name="Jia N."/>
            <person name="Wang J."/>
            <person name="Shi W."/>
            <person name="Du L."/>
            <person name="Sun Y."/>
            <person name="Zhan W."/>
            <person name="Jiang J."/>
            <person name="Wang Q."/>
            <person name="Zhang B."/>
            <person name="Ji P."/>
            <person name="Sakyi L.B."/>
            <person name="Cui X."/>
            <person name="Yuan T."/>
            <person name="Jiang B."/>
            <person name="Yang W."/>
            <person name="Lam T.T.-Y."/>
            <person name="Chang Q."/>
            <person name="Ding S."/>
            <person name="Wang X."/>
            <person name="Zhu J."/>
            <person name="Ruan X."/>
            <person name="Zhao L."/>
            <person name="Wei J."/>
            <person name="Que T."/>
            <person name="Du C."/>
            <person name="Cheng J."/>
            <person name="Dai P."/>
            <person name="Han X."/>
            <person name="Huang E."/>
            <person name="Gao Y."/>
            <person name="Liu J."/>
            <person name="Shao H."/>
            <person name="Ye R."/>
            <person name="Li L."/>
            <person name="Wei W."/>
            <person name="Wang X."/>
            <person name="Wang C."/>
            <person name="Yang T."/>
            <person name="Huo Q."/>
            <person name="Li W."/>
            <person name="Guo W."/>
            <person name="Chen H."/>
            <person name="Zhou L."/>
            <person name="Ni X."/>
            <person name="Tian J."/>
            <person name="Zhou Y."/>
            <person name="Sheng Y."/>
            <person name="Liu T."/>
            <person name="Pan Y."/>
            <person name="Xia L."/>
            <person name="Li J."/>
            <person name="Zhao F."/>
            <person name="Cao W."/>
        </authorList>
    </citation>
    <scope>NUCLEOTIDE SEQUENCE</scope>
    <source>
        <strain evidence="1">Dsil-2018</strain>
    </source>
</reference>
<organism evidence="1 2">
    <name type="scientific">Dermacentor silvarum</name>
    <name type="common">Tick</name>
    <dbReference type="NCBI Taxonomy" id="543639"/>
    <lineage>
        <taxon>Eukaryota</taxon>
        <taxon>Metazoa</taxon>
        <taxon>Ecdysozoa</taxon>
        <taxon>Arthropoda</taxon>
        <taxon>Chelicerata</taxon>
        <taxon>Arachnida</taxon>
        <taxon>Acari</taxon>
        <taxon>Parasitiformes</taxon>
        <taxon>Ixodida</taxon>
        <taxon>Ixodoidea</taxon>
        <taxon>Ixodidae</taxon>
        <taxon>Rhipicephalinae</taxon>
        <taxon>Dermacentor</taxon>
    </lineage>
</organism>
<comment type="caution">
    <text evidence="1">The sequence shown here is derived from an EMBL/GenBank/DDBJ whole genome shotgun (WGS) entry which is preliminary data.</text>
</comment>
<gene>
    <name evidence="1" type="ORF">HPB49_011953</name>
</gene>